<evidence type="ECO:0000259" key="3">
    <source>
        <dbReference type="Pfam" id="PF17794"/>
    </source>
</evidence>
<dbReference type="FunFam" id="2.30.30.570:FF:000002">
    <property type="entry name" value="Major vault protein-alpha"/>
    <property type="match status" value="1"/>
</dbReference>
<dbReference type="Pfam" id="PF01505">
    <property type="entry name" value="Vault"/>
    <property type="match status" value="2"/>
</dbReference>
<evidence type="ECO:0000313" key="5">
    <source>
        <dbReference type="Proteomes" id="UP000784294"/>
    </source>
</evidence>
<sequence length="251" mass="28488">MPPLRTNPGSTADHGSAIIRIPPNNYIHVLDKTTNISRLYLGPKTHIRQENERLVFGPEPMVSLTSFNYCKISNPVLKDEKGEIVFEHGAAKLRFGREEYRFNQQPFPLYPGEILSLPVTPLEIVKPNDALVLSALLDFVDSKGIKRIAGDEWLLEGPATYYPRIEETVKTQRTALIVKKGDAIRLRALRDCIDRQGKKRKYGEEWIVTTEGAYLHGPYEEFVQYVTSIPLDEQARPLFNKISLHSVSIMG</sequence>
<feature type="repeat" description="MVP" evidence="1">
    <location>
        <begin position="127"/>
        <end position="179"/>
    </location>
</feature>
<organism evidence="4 5">
    <name type="scientific">Protopolystoma xenopodis</name>
    <dbReference type="NCBI Taxonomy" id="117903"/>
    <lineage>
        <taxon>Eukaryota</taxon>
        <taxon>Metazoa</taxon>
        <taxon>Spiralia</taxon>
        <taxon>Lophotrochozoa</taxon>
        <taxon>Platyhelminthes</taxon>
        <taxon>Monogenea</taxon>
        <taxon>Polyopisthocotylea</taxon>
        <taxon>Polystomatidea</taxon>
        <taxon>Polystomatidae</taxon>
        <taxon>Protopolystoma</taxon>
    </lineage>
</organism>
<dbReference type="PANTHER" id="PTHR14165">
    <property type="entry name" value="MAJOR VAULT PROTEIN"/>
    <property type="match status" value="1"/>
</dbReference>
<dbReference type="InterPro" id="IPR043023">
    <property type="entry name" value="MVP_rep_sf"/>
</dbReference>
<comment type="caution">
    <text evidence="4">The sequence shown here is derived from an EMBL/GenBank/DDBJ whole genome shotgun (WGS) entry which is preliminary data.</text>
</comment>
<dbReference type="GO" id="GO:1990904">
    <property type="term" value="C:ribonucleoprotein complex"/>
    <property type="evidence" value="ECO:0007669"/>
    <property type="project" value="UniProtKB-UniRule"/>
</dbReference>
<dbReference type="InterPro" id="IPR039059">
    <property type="entry name" value="MVP"/>
</dbReference>
<feature type="domain" description="Major vault protein repeat" evidence="2">
    <location>
        <begin position="177"/>
        <end position="215"/>
    </location>
</feature>
<dbReference type="PROSITE" id="PS51224">
    <property type="entry name" value="MVP"/>
    <property type="match status" value="2"/>
</dbReference>
<dbReference type="PANTHER" id="PTHR14165:SF7">
    <property type="entry name" value="MAJOR VAULT PROTEIN"/>
    <property type="match status" value="1"/>
</dbReference>
<gene>
    <name evidence="4" type="ORF">PXEA_LOCUS14289</name>
</gene>
<proteinExistence type="predicted"/>
<dbReference type="Proteomes" id="UP000784294">
    <property type="component" value="Unassembled WGS sequence"/>
</dbReference>
<dbReference type="Pfam" id="PF17794">
    <property type="entry name" value="Vault_2"/>
    <property type="match status" value="1"/>
</dbReference>
<accession>A0A3S5FDT1</accession>
<dbReference type="GO" id="GO:0005634">
    <property type="term" value="C:nucleus"/>
    <property type="evidence" value="ECO:0007669"/>
    <property type="project" value="TreeGrafter"/>
</dbReference>
<dbReference type="InterPro" id="IPR041139">
    <property type="entry name" value="MVP_rep_dom"/>
</dbReference>
<evidence type="ECO:0008006" key="6">
    <source>
        <dbReference type="Google" id="ProtNLM"/>
    </source>
</evidence>
<keyword evidence="5" id="KW-1185">Reference proteome</keyword>
<evidence type="ECO:0000313" key="4">
    <source>
        <dbReference type="EMBL" id="VEL20849.1"/>
    </source>
</evidence>
<dbReference type="FunFam" id="2.30.30.550:FF:000001">
    <property type="entry name" value="major vault protein-like"/>
    <property type="match status" value="2"/>
</dbReference>
<dbReference type="InterPro" id="IPR041134">
    <property type="entry name" value="Vault_2"/>
</dbReference>
<comment type="subcellular location">
    <subcellularLocation>
        <location evidence="1">Cytoplasm</location>
    </subcellularLocation>
</comment>
<evidence type="ECO:0000259" key="2">
    <source>
        <dbReference type="Pfam" id="PF01505"/>
    </source>
</evidence>
<dbReference type="AlphaFoldDB" id="A0A3S5FDT1"/>
<keyword evidence="1" id="KW-0963">Cytoplasm</keyword>
<dbReference type="Gene3D" id="2.30.30.570">
    <property type="match status" value="1"/>
</dbReference>
<dbReference type="InterPro" id="IPR043179">
    <property type="entry name" value="Vault_2_sf"/>
</dbReference>
<feature type="repeat" description="MVP" evidence="1">
    <location>
        <begin position="180"/>
        <end position="232"/>
    </location>
</feature>
<dbReference type="EMBL" id="CAAALY010048266">
    <property type="protein sequence ID" value="VEL20849.1"/>
    <property type="molecule type" value="Genomic_DNA"/>
</dbReference>
<dbReference type="GO" id="GO:0005737">
    <property type="term" value="C:cytoplasm"/>
    <property type="evidence" value="ECO:0007669"/>
    <property type="project" value="UniProtKB-SubCell"/>
</dbReference>
<name>A0A3S5FDT1_9PLAT</name>
<dbReference type="InterPro" id="IPR002499">
    <property type="entry name" value="Vault_N"/>
</dbReference>
<reference evidence="4" key="1">
    <citation type="submission" date="2018-11" db="EMBL/GenBank/DDBJ databases">
        <authorList>
            <consortium name="Pathogen Informatics"/>
        </authorList>
    </citation>
    <scope>NUCLEOTIDE SEQUENCE</scope>
</reference>
<feature type="domain" description="Major vault protein repeat" evidence="3">
    <location>
        <begin position="61"/>
        <end position="117"/>
    </location>
</feature>
<dbReference type="Gene3D" id="2.30.30.550">
    <property type="entry name" value="Major Vault Protein repeat"/>
    <property type="match status" value="2"/>
</dbReference>
<evidence type="ECO:0000256" key="1">
    <source>
        <dbReference type="PROSITE-ProRule" id="PRU00571"/>
    </source>
</evidence>
<keyword evidence="1" id="KW-0687">Ribonucleoprotein</keyword>
<protein>
    <recommendedName>
        <fullName evidence="6">Major vault protein</fullName>
    </recommendedName>
</protein>
<feature type="domain" description="Major vault protein repeat" evidence="2">
    <location>
        <begin position="124"/>
        <end position="164"/>
    </location>
</feature>
<dbReference type="OrthoDB" id="6125719at2759"/>
<dbReference type="Gene3D" id="2.30.30.560">
    <property type="match status" value="1"/>
</dbReference>